<reference evidence="2 3" key="1">
    <citation type="submission" date="2018-06" db="EMBL/GenBank/DDBJ databases">
        <title>Complete Genome Sequence of Ehrlichia minasensis Isolated From Cattle.</title>
        <authorList>
            <person name="Aguiar D.M."/>
            <person name="Araujo J.P.A.Jr."/>
            <person name="Nakazato L."/>
            <person name="Bard E."/>
            <person name="Cabezas-Cruz A."/>
        </authorList>
    </citation>
    <scope>NUCLEOTIDE SEQUENCE [LARGE SCALE GENOMIC DNA]</scope>
    <source>
        <strain evidence="2 3">B11</strain>
    </source>
</reference>
<dbReference type="AlphaFoldDB" id="A0A4Q6I4U0"/>
<name>A0A4Q6I4U0_9RICK</name>
<organism evidence="2 3">
    <name type="scientific">Ehrlichia minasensis</name>
    <dbReference type="NCBI Taxonomy" id="1242993"/>
    <lineage>
        <taxon>Bacteria</taxon>
        <taxon>Pseudomonadati</taxon>
        <taxon>Pseudomonadota</taxon>
        <taxon>Alphaproteobacteria</taxon>
        <taxon>Rickettsiales</taxon>
        <taxon>Anaplasmataceae</taxon>
        <taxon>Ehrlichia</taxon>
    </lineage>
</organism>
<proteinExistence type="predicted"/>
<dbReference type="RefSeq" id="WP_129992536.1">
    <property type="nucleotide sequence ID" value="NZ_QOHL01000004.1"/>
</dbReference>
<protein>
    <submittedName>
        <fullName evidence="2">Uncharacterized protein</fullName>
    </submittedName>
</protein>
<dbReference type="EMBL" id="QOHL01000004">
    <property type="protein sequence ID" value="RZB12915.1"/>
    <property type="molecule type" value="Genomic_DNA"/>
</dbReference>
<accession>A0A4Q6I4U0</accession>
<evidence type="ECO:0000313" key="3">
    <source>
        <dbReference type="Proteomes" id="UP000293377"/>
    </source>
</evidence>
<sequence>MYRKVNLSKSSPNLFKSTLVIEHQLMRRQYLMEIVNSLELEKEELEKVRTLLITYEYNFQFYELLILFFKMLIHKDKSLRTLQKDTEIMAVLALIKNKEILLNDSFVRKCINCTIDKFVRFFIMRKNATRLAARVEKKAIEDYYKVINELNKKVRKNTEQNIVEDSVEQHNDELLKKYEELMNVVSKTRNRDFDVLECIPSISEILSASDVIDNDSICNVMVSTFAISRIDMLMVKYIIFGSNSNLLKSSFLFSQVKHSFKTICSEITYHVFGTEACQRTKSDTYKTQLYGEFSLTFKNVIKIVMSAENICNAYTKIYQILSSRFRTVGKEIEFFLVKILMSCKKRDIEGYEKRIVKFLYNNQFKSIYAIITKEYNFSNIVCEHEGTKAIVKSLCDQRSDIIDQMCNMKKLLFAAENYKNILVDFLLSDFVQYDEEIASRVTWLKRMRKSIKSPSGVNSSTLLILKQDVQYIDGEIQKLKENLEVLVSQICNNSISRVRCSSVSGYFNILSKAV</sequence>
<keyword evidence="1" id="KW-0175">Coiled coil</keyword>
<evidence type="ECO:0000256" key="1">
    <source>
        <dbReference type="SAM" id="Coils"/>
    </source>
</evidence>
<keyword evidence="3" id="KW-1185">Reference proteome</keyword>
<feature type="coiled-coil region" evidence="1">
    <location>
        <begin position="140"/>
        <end position="191"/>
    </location>
</feature>
<evidence type="ECO:0000313" key="2">
    <source>
        <dbReference type="EMBL" id="RZB12915.1"/>
    </source>
</evidence>
<comment type="caution">
    <text evidence="2">The sequence shown here is derived from an EMBL/GenBank/DDBJ whole genome shotgun (WGS) entry which is preliminary data.</text>
</comment>
<dbReference type="Proteomes" id="UP000293377">
    <property type="component" value="Unassembled WGS sequence"/>
</dbReference>
<gene>
    <name evidence="2" type="ORF">DRF75_01420</name>
</gene>